<evidence type="ECO:0000313" key="2">
    <source>
        <dbReference type="Proteomes" id="UP000734218"/>
    </source>
</evidence>
<sequence length="171" mass="19235">MTDVENGAERLQLAFRRLAVWPEDEARILRDIFSGFARRRKKPGSSARAFPAQAETCWAWLITTDIRMSDSGVAWQAFRSFRRLTIETVAEELVCTRGTAAANVHALVDHGFAERRMAGLVGEVRLMIPVAAIVEFVADLTSDGRSLRYAIATERLRSALTDEFHRDLPSR</sequence>
<dbReference type="RefSeq" id="WP_167953772.1">
    <property type="nucleotide sequence ID" value="NZ_JAATJE010000001.1"/>
</dbReference>
<protein>
    <submittedName>
        <fullName evidence="1">Uncharacterized protein</fullName>
    </submittedName>
</protein>
<comment type="caution">
    <text evidence="1">The sequence shown here is derived from an EMBL/GenBank/DDBJ whole genome shotgun (WGS) entry which is preliminary data.</text>
</comment>
<reference evidence="1 2" key="1">
    <citation type="submission" date="2020-03" db="EMBL/GenBank/DDBJ databases">
        <title>Genomic Encyclopedia of Type Strains, Phase IV (KMG-IV): sequencing the most valuable type-strain genomes for metagenomic binning, comparative biology and taxonomic classification.</title>
        <authorList>
            <person name="Goeker M."/>
        </authorList>
    </citation>
    <scope>NUCLEOTIDE SEQUENCE [LARGE SCALE GENOMIC DNA]</scope>
    <source>
        <strain evidence="1 2">DSM 27651</strain>
    </source>
</reference>
<dbReference type="Proteomes" id="UP000734218">
    <property type="component" value="Unassembled WGS sequence"/>
</dbReference>
<evidence type="ECO:0000313" key="1">
    <source>
        <dbReference type="EMBL" id="NJC33840.1"/>
    </source>
</evidence>
<accession>A0ABX0XKS9</accession>
<organism evidence="1 2">
    <name type="scientific">Sphingomonas jejuensis</name>
    <dbReference type="NCBI Taxonomy" id="904715"/>
    <lineage>
        <taxon>Bacteria</taxon>
        <taxon>Pseudomonadati</taxon>
        <taxon>Pseudomonadota</taxon>
        <taxon>Alphaproteobacteria</taxon>
        <taxon>Sphingomonadales</taxon>
        <taxon>Sphingomonadaceae</taxon>
        <taxon>Sphingomonas</taxon>
    </lineage>
</organism>
<gene>
    <name evidence="1" type="ORF">GGR88_001314</name>
</gene>
<dbReference type="EMBL" id="JAATJE010000001">
    <property type="protein sequence ID" value="NJC33840.1"/>
    <property type="molecule type" value="Genomic_DNA"/>
</dbReference>
<name>A0ABX0XKS9_9SPHN</name>
<keyword evidence="2" id="KW-1185">Reference proteome</keyword>
<proteinExistence type="predicted"/>